<dbReference type="InterPro" id="IPR028090">
    <property type="entry name" value="JAB_dom_prok"/>
</dbReference>
<dbReference type="GO" id="GO:0008237">
    <property type="term" value="F:metallopeptidase activity"/>
    <property type="evidence" value="ECO:0007669"/>
    <property type="project" value="UniProtKB-KW"/>
</dbReference>
<gene>
    <name evidence="7" type="ORF">IPH26_09340</name>
</gene>
<dbReference type="EMBL" id="JADJEV010000003">
    <property type="protein sequence ID" value="MBK6973127.1"/>
    <property type="molecule type" value="Genomic_DNA"/>
</dbReference>
<dbReference type="GO" id="GO:0006508">
    <property type="term" value="P:proteolysis"/>
    <property type="evidence" value="ECO:0007669"/>
    <property type="project" value="UniProtKB-KW"/>
</dbReference>
<feature type="domain" description="JAB" evidence="6">
    <location>
        <begin position="20"/>
        <end position="133"/>
    </location>
</feature>
<evidence type="ECO:0000256" key="2">
    <source>
        <dbReference type="ARBA" id="ARBA00022723"/>
    </source>
</evidence>
<keyword evidence="3" id="KW-0378">Hydrolase</keyword>
<dbReference type="SUPFAM" id="SSF102712">
    <property type="entry name" value="JAB1/MPN domain"/>
    <property type="match status" value="1"/>
</dbReference>
<keyword evidence="1" id="KW-0645">Protease</keyword>
<reference evidence="7" key="1">
    <citation type="submission" date="2020-10" db="EMBL/GenBank/DDBJ databases">
        <title>Connecting structure to function with the recovery of over 1000 high-quality activated sludge metagenome-assembled genomes encoding full-length rRNA genes using long-read sequencing.</title>
        <authorList>
            <person name="Singleton C.M."/>
            <person name="Petriglieri F."/>
            <person name="Kristensen J.M."/>
            <person name="Kirkegaard R.H."/>
            <person name="Michaelsen T.Y."/>
            <person name="Andersen M.H."/>
            <person name="Karst S.M."/>
            <person name="Dueholm M.S."/>
            <person name="Nielsen P.H."/>
            <person name="Albertsen M."/>
        </authorList>
    </citation>
    <scope>NUCLEOTIDE SEQUENCE</scope>
    <source>
        <strain evidence="7">Bjer_18-Q3-R1-45_BAT3C.347</strain>
    </source>
</reference>
<evidence type="ECO:0000259" key="6">
    <source>
        <dbReference type="Pfam" id="PF14464"/>
    </source>
</evidence>
<organism evidence="7 8">
    <name type="scientific">Candidatus Methylophosphatis roskildensis</name>
    <dbReference type="NCBI Taxonomy" id="2899263"/>
    <lineage>
        <taxon>Bacteria</taxon>
        <taxon>Pseudomonadati</taxon>
        <taxon>Pseudomonadota</taxon>
        <taxon>Betaproteobacteria</taxon>
        <taxon>Nitrosomonadales</taxon>
        <taxon>Sterolibacteriaceae</taxon>
        <taxon>Candidatus Methylophosphatis</taxon>
    </lineage>
</organism>
<evidence type="ECO:0000256" key="5">
    <source>
        <dbReference type="ARBA" id="ARBA00023049"/>
    </source>
</evidence>
<dbReference type="GO" id="GO:0046872">
    <property type="term" value="F:metal ion binding"/>
    <property type="evidence" value="ECO:0007669"/>
    <property type="project" value="UniProtKB-KW"/>
</dbReference>
<dbReference type="Gene3D" id="3.40.140.10">
    <property type="entry name" value="Cytidine Deaminase, domain 2"/>
    <property type="match status" value="1"/>
</dbReference>
<dbReference type="AlphaFoldDB" id="A0A9D7E8M9"/>
<proteinExistence type="predicted"/>
<sequence length="154" mass="17440">MLKPLPFRPSGAMLLVEPQVLERLSAFRQMETSAPEAGGILMGYRRGPHTHVTEATVPTSRDAQRRFGFFRHATHHQRVALRRWKESGETMDYVGEWHTHPEDDPSPSGVDFRHWREIAQASTRPMVFLIVGRSSNWCGVGLKNNLTCVSGANF</sequence>
<evidence type="ECO:0000256" key="3">
    <source>
        <dbReference type="ARBA" id="ARBA00022801"/>
    </source>
</evidence>
<comment type="caution">
    <text evidence="7">The sequence shown here is derived from an EMBL/GenBank/DDBJ whole genome shotgun (WGS) entry which is preliminary data.</text>
</comment>
<protein>
    <submittedName>
        <fullName evidence="7">Mov34/MPN/PAD-1 family protein</fullName>
    </submittedName>
</protein>
<dbReference type="Proteomes" id="UP000807785">
    <property type="component" value="Unassembled WGS sequence"/>
</dbReference>
<keyword evidence="2" id="KW-0479">Metal-binding</keyword>
<name>A0A9D7E8M9_9PROT</name>
<dbReference type="Pfam" id="PF14464">
    <property type="entry name" value="Prok-JAB"/>
    <property type="match status" value="1"/>
</dbReference>
<accession>A0A9D7E8M9</accession>
<keyword evidence="4" id="KW-0862">Zinc</keyword>
<evidence type="ECO:0000313" key="7">
    <source>
        <dbReference type="EMBL" id="MBK6973127.1"/>
    </source>
</evidence>
<evidence type="ECO:0000256" key="1">
    <source>
        <dbReference type="ARBA" id="ARBA00022670"/>
    </source>
</evidence>
<evidence type="ECO:0000256" key="4">
    <source>
        <dbReference type="ARBA" id="ARBA00022833"/>
    </source>
</evidence>
<evidence type="ECO:0000313" key="8">
    <source>
        <dbReference type="Proteomes" id="UP000807785"/>
    </source>
</evidence>
<keyword evidence="5" id="KW-0482">Metalloprotease</keyword>